<accession>A0A0C3S9K5</accession>
<evidence type="ECO:0000256" key="8">
    <source>
        <dbReference type="SAM" id="Phobius"/>
    </source>
</evidence>
<protein>
    <recommendedName>
        <fullName evidence="15">DUF221-domain-containing protein</fullName>
    </recommendedName>
</protein>
<dbReference type="InterPro" id="IPR022257">
    <property type="entry name" value="PHM7_ext"/>
</dbReference>
<dbReference type="InterPro" id="IPR045122">
    <property type="entry name" value="Csc1-like"/>
</dbReference>
<dbReference type="InterPro" id="IPR027815">
    <property type="entry name" value="CSC1/OSCA1-like_cyt"/>
</dbReference>
<evidence type="ECO:0000313" key="13">
    <source>
        <dbReference type="EMBL" id="KIP08372.1"/>
    </source>
</evidence>
<sequence>MCRRDDQIRSSNINNAGTASTDTFVTALVFNLIVFGAELAAFTLLRRRFPAIYQPRTFVPTEGTQAKPLSDSLLGWPLAILRSDYKLIAAANGLDAYFFVRFLRMIVRILLPIWLISWVVLMPVDAAGTGVSGHTGLDKFVFGNISNTQTTRYAAHIILAWLFTFWIWWNIRHEMQHFVVTRQKWLIDPRNAQSAQASTVLITGIPQRYLTEAALTELFSVLPGGVRKVWLNRDLKEMPKLYTRRLKASNKLESVETKLLKQAAKLHSKQTKVDEKAGKEGRKSTDDRPLTDASTIDTERNDVDSFVPRNKRPMHRLPPFSFLPFGLPFMGKKVDSIDWARSEIADTSSALNQHRATLTAAVERTSSIASVDTSDPDALKPLRDSEAFPPLNAAFVLFNNQLAAHLAVQVLAHHKPYRMTARYTNVAPSDVVWPNLGMNPYESRLRRAVSWAATLALIVFWAIPVAFVGAVSNVHSLCKTASWLAWICSLPGVVVGIISGILPPLLLAILMMLLPIVLRLLSRFEGVPTKTAIELSLMTRYFMFQVIHSFLIVTLAAGIISALPQLLNSPGSVPTLLAQELPNASNFFLTYIILQGLSGTASGFLQASPLVMYYLKLFVLSSTPRSVYNVKYGTRSVSFGTLFPSTTLLVVITITYSVISPIINGLAFVTFLFFYFLWKYLFLWQLDQPRSGDSGGLFFPKALQHVFVGLYLQQICLAALFFLTRDQNSKASAIPEGVLMIILIVLTAGFHTTLNNSYGPLKDAIPLSLAPKTAAPALPTADTRKPGEAFIDDDAVGGPDAAQGTYEEFAHPAAVEPQRVVWLPRDALGLAEQEAAACRAHGVEASTADACMDAKGHVDVEGAPPGGDVRV</sequence>
<keyword evidence="3" id="KW-0813">Transport</keyword>
<keyword evidence="14" id="KW-1185">Reference proteome</keyword>
<keyword evidence="6 8" id="KW-0472">Membrane</keyword>
<evidence type="ECO:0000256" key="7">
    <source>
        <dbReference type="SAM" id="MobiDB-lite"/>
    </source>
</evidence>
<feature type="transmembrane region" description="Helical" evidence="8">
    <location>
        <begin position="636"/>
        <end position="656"/>
    </location>
</feature>
<feature type="domain" description="10TM putative phosphate transporter extracellular tail" evidence="10">
    <location>
        <begin position="807"/>
        <end position="865"/>
    </location>
</feature>
<evidence type="ECO:0000259" key="9">
    <source>
        <dbReference type="Pfam" id="PF02714"/>
    </source>
</evidence>
<feature type="transmembrane region" description="Helical" evidence="8">
    <location>
        <begin position="109"/>
        <end position="133"/>
    </location>
</feature>
<dbReference type="PANTHER" id="PTHR13018">
    <property type="entry name" value="PROBABLE MEMBRANE PROTEIN DUF221-RELATED"/>
    <property type="match status" value="1"/>
</dbReference>
<evidence type="ECO:0000313" key="14">
    <source>
        <dbReference type="Proteomes" id="UP000053257"/>
    </source>
</evidence>
<dbReference type="Pfam" id="PF13967">
    <property type="entry name" value="RSN1_TM"/>
    <property type="match status" value="1"/>
</dbReference>
<evidence type="ECO:0000259" key="11">
    <source>
        <dbReference type="Pfam" id="PF13967"/>
    </source>
</evidence>
<feature type="domain" description="CSC1/OSCA1-like 7TM region" evidence="9">
    <location>
        <begin position="446"/>
        <end position="721"/>
    </location>
</feature>
<dbReference type="OrthoDB" id="1076608at2759"/>
<dbReference type="Pfam" id="PF12621">
    <property type="entry name" value="PHM7_ext"/>
    <property type="match status" value="1"/>
</dbReference>
<evidence type="ECO:0000256" key="6">
    <source>
        <dbReference type="ARBA" id="ARBA00023136"/>
    </source>
</evidence>
<comment type="similarity">
    <text evidence="2">Belongs to the CSC1 (TC 1.A.17) family.</text>
</comment>
<feature type="transmembrane region" description="Helical" evidence="8">
    <location>
        <begin position="483"/>
        <end position="514"/>
    </location>
</feature>
<dbReference type="HOGENOM" id="CLU_002458_2_0_1"/>
<feature type="transmembrane region" description="Helical" evidence="8">
    <location>
        <begin position="153"/>
        <end position="171"/>
    </location>
</feature>
<dbReference type="InterPro" id="IPR032880">
    <property type="entry name" value="CSC1/OSCA1-like_N"/>
</dbReference>
<evidence type="ECO:0000256" key="1">
    <source>
        <dbReference type="ARBA" id="ARBA00004141"/>
    </source>
</evidence>
<dbReference type="Proteomes" id="UP000053257">
    <property type="component" value="Unassembled WGS sequence"/>
</dbReference>
<feature type="domain" description="CSC1/OSCA1-like cytosolic" evidence="12">
    <location>
        <begin position="198"/>
        <end position="435"/>
    </location>
</feature>
<evidence type="ECO:0000259" key="12">
    <source>
        <dbReference type="Pfam" id="PF14703"/>
    </source>
</evidence>
<evidence type="ECO:0000256" key="5">
    <source>
        <dbReference type="ARBA" id="ARBA00022989"/>
    </source>
</evidence>
<feature type="region of interest" description="Disordered" evidence="7">
    <location>
        <begin position="266"/>
        <end position="310"/>
    </location>
</feature>
<dbReference type="InterPro" id="IPR003864">
    <property type="entry name" value="CSC1/OSCA1-like_7TM"/>
</dbReference>
<evidence type="ECO:0000256" key="2">
    <source>
        <dbReference type="ARBA" id="ARBA00007779"/>
    </source>
</evidence>
<feature type="transmembrane region" description="Helical" evidence="8">
    <location>
        <begin position="546"/>
        <end position="567"/>
    </location>
</feature>
<keyword evidence="5 8" id="KW-1133">Transmembrane helix</keyword>
<feature type="transmembrane region" description="Helical" evidence="8">
    <location>
        <begin position="448"/>
        <end position="471"/>
    </location>
</feature>
<organism evidence="13 14">
    <name type="scientific">Phlebiopsis gigantea (strain 11061_1 CR5-6)</name>
    <name type="common">White-rot fungus</name>
    <name type="synonym">Peniophora gigantea</name>
    <dbReference type="NCBI Taxonomy" id="745531"/>
    <lineage>
        <taxon>Eukaryota</taxon>
        <taxon>Fungi</taxon>
        <taxon>Dikarya</taxon>
        <taxon>Basidiomycota</taxon>
        <taxon>Agaricomycotina</taxon>
        <taxon>Agaricomycetes</taxon>
        <taxon>Polyporales</taxon>
        <taxon>Phanerochaetaceae</taxon>
        <taxon>Phlebiopsis</taxon>
    </lineage>
</organism>
<dbReference type="GO" id="GO:0005886">
    <property type="term" value="C:plasma membrane"/>
    <property type="evidence" value="ECO:0007669"/>
    <property type="project" value="TreeGrafter"/>
</dbReference>
<dbReference type="STRING" id="745531.A0A0C3S9K5"/>
<feature type="domain" description="CSC1/OSCA1-like N-terminal transmembrane" evidence="11">
    <location>
        <begin position="24"/>
        <end position="173"/>
    </location>
</feature>
<feature type="transmembrane region" description="Helical" evidence="8">
    <location>
        <begin position="662"/>
        <end position="681"/>
    </location>
</feature>
<evidence type="ECO:0000259" key="10">
    <source>
        <dbReference type="Pfam" id="PF12621"/>
    </source>
</evidence>
<dbReference type="Pfam" id="PF14703">
    <property type="entry name" value="PHM7_cyt"/>
    <property type="match status" value="1"/>
</dbReference>
<feature type="transmembrane region" description="Helical" evidence="8">
    <location>
        <begin position="734"/>
        <end position="754"/>
    </location>
</feature>
<evidence type="ECO:0000256" key="4">
    <source>
        <dbReference type="ARBA" id="ARBA00022692"/>
    </source>
</evidence>
<dbReference type="PANTHER" id="PTHR13018:SF143">
    <property type="entry name" value="CSC1_OSCA1-LIKE 7TM REGION DOMAIN-CONTAINING PROTEIN"/>
    <property type="match status" value="1"/>
</dbReference>
<dbReference type="GO" id="GO:0005227">
    <property type="term" value="F:calcium-activated cation channel activity"/>
    <property type="evidence" value="ECO:0007669"/>
    <property type="project" value="InterPro"/>
</dbReference>
<feature type="transmembrane region" description="Helical" evidence="8">
    <location>
        <begin position="587"/>
        <end position="615"/>
    </location>
</feature>
<feature type="compositionally biased region" description="Basic and acidic residues" evidence="7">
    <location>
        <begin position="271"/>
        <end position="290"/>
    </location>
</feature>
<dbReference type="AlphaFoldDB" id="A0A0C3S9K5"/>
<evidence type="ECO:0008006" key="15">
    <source>
        <dbReference type="Google" id="ProtNLM"/>
    </source>
</evidence>
<proteinExistence type="inferred from homology"/>
<dbReference type="EMBL" id="KN840481">
    <property type="protein sequence ID" value="KIP08372.1"/>
    <property type="molecule type" value="Genomic_DNA"/>
</dbReference>
<dbReference type="Pfam" id="PF02714">
    <property type="entry name" value="RSN1_7TM"/>
    <property type="match status" value="1"/>
</dbReference>
<feature type="transmembrane region" description="Helical" evidence="8">
    <location>
        <begin position="24"/>
        <end position="45"/>
    </location>
</feature>
<keyword evidence="4 8" id="KW-0812">Transmembrane</keyword>
<comment type="subcellular location">
    <subcellularLocation>
        <location evidence="1">Membrane</location>
        <topology evidence="1">Multi-pass membrane protein</topology>
    </subcellularLocation>
</comment>
<name>A0A0C3S9K5_PHLG1</name>
<evidence type="ECO:0000256" key="3">
    <source>
        <dbReference type="ARBA" id="ARBA00022448"/>
    </source>
</evidence>
<gene>
    <name evidence="13" type="ORF">PHLGIDRAFT_29621</name>
</gene>
<feature type="transmembrane region" description="Helical" evidence="8">
    <location>
        <begin position="702"/>
        <end position="722"/>
    </location>
</feature>
<reference evidence="13 14" key="1">
    <citation type="journal article" date="2014" name="PLoS Genet.">
        <title>Analysis of the Phlebiopsis gigantea genome, transcriptome and secretome provides insight into its pioneer colonization strategies of wood.</title>
        <authorList>
            <person name="Hori C."/>
            <person name="Ishida T."/>
            <person name="Igarashi K."/>
            <person name="Samejima M."/>
            <person name="Suzuki H."/>
            <person name="Master E."/>
            <person name="Ferreira P."/>
            <person name="Ruiz-Duenas F.J."/>
            <person name="Held B."/>
            <person name="Canessa P."/>
            <person name="Larrondo L.F."/>
            <person name="Schmoll M."/>
            <person name="Druzhinina I.S."/>
            <person name="Kubicek C.P."/>
            <person name="Gaskell J.A."/>
            <person name="Kersten P."/>
            <person name="St John F."/>
            <person name="Glasner J."/>
            <person name="Sabat G."/>
            <person name="Splinter BonDurant S."/>
            <person name="Syed K."/>
            <person name="Yadav J."/>
            <person name="Mgbeahuruike A.C."/>
            <person name="Kovalchuk A."/>
            <person name="Asiegbu F.O."/>
            <person name="Lackner G."/>
            <person name="Hoffmeister D."/>
            <person name="Rencoret J."/>
            <person name="Gutierrez A."/>
            <person name="Sun H."/>
            <person name="Lindquist E."/>
            <person name="Barry K."/>
            <person name="Riley R."/>
            <person name="Grigoriev I.V."/>
            <person name="Henrissat B."/>
            <person name="Kues U."/>
            <person name="Berka R.M."/>
            <person name="Martinez A.T."/>
            <person name="Covert S.F."/>
            <person name="Blanchette R.A."/>
            <person name="Cullen D."/>
        </authorList>
    </citation>
    <scope>NUCLEOTIDE SEQUENCE [LARGE SCALE GENOMIC DNA]</scope>
    <source>
        <strain evidence="13 14">11061_1 CR5-6</strain>
    </source>
</reference>